<dbReference type="EC" id="2.1.1.-" evidence="9"/>
<sequence>MTGSEAWEYFQEDPDAFRCYHNGFAEQVKKWPNHPLSSIIRWLKSKPSGSVVFDMGCGEAKIAATVGEIHKVHSFDLVAVNDYVTACDMAHLPMEDLSADIVVFCLSLMGTNLIDYIKETRRVLKLGGTLKIAEVVSRFVNVKLFCDALCKLGFELIEKATDCQKRDWPLHKNECSSVKKLDGVANEEVRLVMRLAVKWATGDMGETTVDNVMRSLSTLQDHSDALEDKACQFLDDYKVFCKKTIVGDEVIKR</sequence>
<dbReference type="InterPro" id="IPR007823">
    <property type="entry name" value="RRP8"/>
</dbReference>
<name>A0A2G9U6U1_TELCI</name>
<evidence type="ECO:0000256" key="5">
    <source>
        <dbReference type="ARBA" id="ARBA00022603"/>
    </source>
</evidence>
<evidence type="ECO:0000256" key="2">
    <source>
        <dbReference type="ARBA" id="ARBA00006301"/>
    </source>
</evidence>
<comment type="function">
    <text evidence="9">Probable methyltransferase required to silence rDNA.</text>
</comment>
<dbReference type="AlphaFoldDB" id="A0A2G9U6U1"/>
<dbReference type="PANTHER" id="PTHR12787:SF0">
    <property type="entry name" value="RIBOSOMAL RNA-PROCESSING PROTEIN 8"/>
    <property type="match status" value="1"/>
</dbReference>
<proteinExistence type="inferred from homology"/>
<dbReference type="Gene3D" id="1.10.10.2150">
    <property type="entry name" value="Ribosomal RNA-processing protein 8, N-terminal domain"/>
    <property type="match status" value="1"/>
</dbReference>
<evidence type="ECO:0000256" key="1">
    <source>
        <dbReference type="ARBA" id="ARBA00004604"/>
    </source>
</evidence>
<dbReference type="OrthoDB" id="10258825at2759"/>
<comment type="similarity">
    <text evidence="2 9">Belongs to the methyltransferase superfamily. RRP8 family.</text>
</comment>
<evidence type="ECO:0000313" key="10">
    <source>
        <dbReference type="EMBL" id="PIO65895.1"/>
    </source>
</evidence>
<accession>A0A2G9U6U1</accession>
<keyword evidence="4 9" id="KW-0698">rRNA processing</keyword>
<evidence type="ECO:0000256" key="8">
    <source>
        <dbReference type="ARBA" id="ARBA00023242"/>
    </source>
</evidence>
<keyword evidence="5 9" id="KW-0489">Methyltransferase</keyword>
<evidence type="ECO:0000256" key="3">
    <source>
        <dbReference type="ARBA" id="ARBA00020203"/>
    </source>
</evidence>
<evidence type="ECO:0000256" key="6">
    <source>
        <dbReference type="ARBA" id="ARBA00022679"/>
    </source>
</evidence>
<protein>
    <recommendedName>
        <fullName evidence="3 9">Ribosomal RNA-processing protein 8</fullName>
        <ecNumber evidence="9">2.1.1.-</ecNumber>
    </recommendedName>
</protein>
<evidence type="ECO:0000256" key="7">
    <source>
        <dbReference type="ARBA" id="ARBA00022691"/>
    </source>
</evidence>
<comment type="subcellular location">
    <subcellularLocation>
        <location evidence="1 9">Nucleus</location>
        <location evidence="1 9">Nucleolus</location>
    </subcellularLocation>
</comment>
<dbReference type="GO" id="GO:0000183">
    <property type="term" value="P:rDNA heterochromatin formation"/>
    <property type="evidence" value="ECO:0007669"/>
    <property type="project" value="TreeGrafter"/>
</dbReference>
<dbReference type="GO" id="GO:0005677">
    <property type="term" value="C:chromatin silencing complex"/>
    <property type="evidence" value="ECO:0007669"/>
    <property type="project" value="TreeGrafter"/>
</dbReference>
<evidence type="ECO:0000256" key="9">
    <source>
        <dbReference type="RuleBase" id="RU365074"/>
    </source>
</evidence>
<dbReference type="GO" id="GO:0046015">
    <property type="term" value="P:regulation of transcription by glucose"/>
    <property type="evidence" value="ECO:0007669"/>
    <property type="project" value="TreeGrafter"/>
</dbReference>
<dbReference type="GO" id="GO:0033553">
    <property type="term" value="C:rDNA heterochromatin"/>
    <property type="evidence" value="ECO:0007669"/>
    <property type="project" value="TreeGrafter"/>
</dbReference>
<dbReference type="SUPFAM" id="SSF53335">
    <property type="entry name" value="S-adenosyl-L-methionine-dependent methyltransferases"/>
    <property type="match status" value="1"/>
</dbReference>
<organism evidence="10 11">
    <name type="scientific">Teladorsagia circumcincta</name>
    <name type="common">Brown stomach worm</name>
    <name type="synonym">Ostertagia circumcincta</name>
    <dbReference type="NCBI Taxonomy" id="45464"/>
    <lineage>
        <taxon>Eukaryota</taxon>
        <taxon>Metazoa</taxon>
        <taxon>Ecdysozoa</taxon>
        <taxon>Nematoda</taxon>
        <taxon>Chromadorea</taxon>
        <taxon>Rhabditida</taxon>
        <taxon>Rhabditina</taxon>
        <taxon>Rhabditomorpha</taxon>
        <taxon>Strongyloidea</taxon>
        <taxon>Trichostrongylidae</taxon>
        <taxon>Teladorsagia</taxon>
    </lineage>
</organism>
<dbReference type="EMBL" id="KZ348642">
    <property type="protein sequence ID" value="PIO65895.1"/>
    <property type="molecule type" value="Genomic_DNA"/>
</dbReference>
<dbReference type="GO" id="GO:0042149">
    <property type="term" value="P:cellular response to glucose starvation"/>
    <property type="evidence" value="ECO:0007669"/>
    <property type="project" value="TreeGrafter"/>
</dbReference>
<keyword evidence="11" id="KW-1185">Reference proteome</keyword>
<dbReference type="GO" id="GO:0032259">
    <property type="term" value="P:methylation"/>
    <property type="evidence" value="ECO:0007669"/>
    <property type="project" value="UniProtKB-KW"/>
</dbReference>
<keyword evidence="8 9" id="KW-0539">Nucleus</keyword>
<dbReference type="Pfam" id="PF05148">
    <property type="entry name" value="Methyltransf_8"/>
    <property type="match status" value="1"/>
</dbReference>
<dbReference type="GO" id="GO:0006364">
    <property type="term" value="P:rRNA processing"/>
    <property type="evidence" value="ECO:0007669"/>
    <property type="project" value="UniProtKB-UniRule"/>
</dbReference>
<dbReference type="InterPro" id="IPR029063">
    <property type="entry name" value="SAM-dependent_MTases_sf"/>
</dbReference>
<dbReference type="GO" id="GO:0005730">
    <property type="term" value="C:nucleolus"/>
    <property type="evidence" value="ECO:0007669"/>
    <property type="project" value="UniProtKB-SubCell"/>
</dbReference>
<dbReference type="InterPro" id="IPR042036">
    <property type="entry name" value="RRP8_N"/>
</dbReference>
<dbReference type="GO" id="GO:0008168">
    <property type="term" value="F:methyltransferase activity"/>
    <property type="evidence" value="ECO:0007669"/>
    <property type="project" value="UniProtKB-KW"/>
</dbReference>
<dbReference type="PANTHER" id="PTHR12787">
    <property type="entry name" value="RIBOSOMAL RNA-PROCESSING PROTEIN 8"/>
    <property type="match status" value="1"/>
</dbReference>
<dbReference type="Gene3D" id="3.40.50.150">
    <property type="entry name" value="Vaccinia Virus protein VP39"/>
    <property type="match status" value="1"/>
</dbReference>
<evidence type="ECO:0000313" key="11">
    <source>
        <dbReference type="Proteomes" id="UP000230423"/>
    </source>
</evidence>
<keyword evidence="7 9" id="KW-0949">S-adenosyl-L-methionine</keyword>
<dbReference type="Proteomes" id="UP000230423">
    <property type="component" value="Unassembled WGS sequence"/>
</dbReference>
<reference evidence="10 11" key="1">
    <citation type="submission" date="2015-09" db="EMBL/GenBank/DDBJ databases">
        <title>Draft genome of the parasitic nematode Teladorsagia circumcincta isolate WARC Sus (inbred).</title>
        <authorList>
            <person name="Mitreva M."/>
        </authorList>
    </citation>
    <scope>NUCLEOTIDE SEQUENCE [LARGE SCALE GENOMIC DNA]</scope>
    <source>
        <strain evidence="10 11">S</strain>
    </source>
</reference>
<keyword evidence="6 9" id="KW-0808">Transferase</keyword>
<gene>
    <name evidence="10" type="ORF">TELCIR_12414</name>
</gene>
<evidence type="ECO:0000256" key="4">
    <source>
        <dbReference type="ARBA" id="ARBA00022552"/>
    </source>
</evidence>